<evidence type="ECO:0000256" key="1">
    <source>
        <dbReference type="SAM" id="Phobius"/>
    </source>
</evidence>
<gene>
    <name evidence="2" type="ORF">ACFO7U_01275</name>
</gene>
<keyword evidence="1" id="KW-1133">Transmembrane helix</keyword>
<dbReference type="Proteomes" id="UP001595836">
    <property type="component" value="Unassembled WGS sequence"/>
</dbReference>
<proteinExistence type="predicted"/>
<evidence type="ECO:0000313" key="2">
    <source>
        <dbReference type="EMBL" id="MFC4753409.1"/>
    </source>
</evidence>
<organism evidence="2 3">
    <name type="scientific">Dietzia aurantiaca</name>
    <dbReference type="NCBI Taxonomy" id="983873"/>
    <lineage>
        <taxon>Bacteria</taxon>
        <taxon>Bacillati</taxon>
        <taxon>Actinomycetota</taxon>
        <taxon>Actinomycetes</taxon>
        <taxon>Mycobacteriales</taxon>
        <taxon>Dietziaceae</taxon>
        <taxon>Dietzia</taxon>
    </lineage>
</organism>
<keyword evidence="3" id="KW-1185">Reference proteome</keyword>
<feature type="transmembrane region" description="Helical" evidence="1">
    <location>
        <begin position="44"/>
        <end position="62"/>
    </location>
</feature>
<accession>A0ABV9PM36</accession>
<keyword evidence="1" id="KW-0472">Membrane</keyword>
<comment type="caution">
    <text evidence="2">The sequence shown here is derived from an EMBL/GenBank/DDBJ whole genome shotgun (WGS) entry which is preliminary data.</text>
</comment>
<name>A0ABV9PM36_9ACTN</name>
<dbReference type="RefSeq" id="WP_344990138.1">
    <property type="nucleotide sequence ID" value="NZ_BAABCD010000008.1"/>
</dbReference>
<protein>
    <submittedName>
        <fullName evidence="2">Uncharacterized protein</fullName>
    </submittedName>
</protein>
<evidence type="ECO:0000313" key="3">
    <source>
        <dbReference type="Proteomes" id="UP001595836"/>
    </source>
</evidence>
<dbReference type="EMBL" id="JBHSHP010000005">
    <property type="protein sequence ID" value="MFC4753409.1"/>
    <property type="molecule type" value="Genomic_DNA"/>
</dbReference>
<keyword evidence="1" id="KW-0812">Transmembrane</keyword>
<reference evidence="3" key="1">
    <citation type="journal article" date="2019" name="Int. J. Syst. Evol. Microbiol.">
        <title>The Global Catalogue of Microorganisms (GCM) 10K type strain sequencing project: providing services to taxonomists for standard genome sequencing and annotation.</title>
        <authorList>
            <consortium name="The Broad Institute Genomics Platform"/>
            <consortium name="The Broad Institute Genome Sequencing Center for Infectious Disease"/>
            <person name="Wu L."/>
            <person name="Ma J."/>
        </authorList>
    </citation>
    <scope>NUCLEOTIDE SEQUENCE [LARGE SCALE GENOMIC DNA]</scope>
    <source>
        <strain evidence="3">JCM 11882</strain>
    </source>
</reference>
<sequence length="80" mass="8700">MSMQPYQPNSIELRKQQVRKNSRNTAIALGVTVVSLPIGLFASSFFMVVAILAGIATVYYGLKVRKGIKGPDSPRGQLGY</sequence>